<comment type="caution">
    <text evidence="5">The sequence shown here is derived from an EMBL/GenBank/DDBJ whole genome shotgun (WGS) entry which is preliminary data.</text>
</comment>
<dbReference type="EMBL" id="AJJU01000004">
    <property type="protein sequence ID" value="EID75565.1"/>
    <property type="molecule type" value="Genomic_DNA"/>
</dbReference>
<protein>
    <recommendedName>
        <fullName evidence="2">Putative cysteine ligase BshC</fullName>
        <ecNumber evidence="2">6.-.-.-</ecNumber>
    </recommendedName>
</protein>
<dbReference type="PATRIC" id="fig|946077.3.peg.1036"/>
<dbReference type="NCBIfam" id="TIGR03998">
    <property type="entry name" value="thiol_BshC"/>
    <property type="match status" value="1"/>
</dbReference>
<dbReference type="AlphaFoldDB" id="I0WGP9"/>
<dbReference type="GO" id="GO:0016874">
    <property type="term" value="F:ligase activity"/>
    <property type="evidence" value="ECO:0007669"/>
    <property type="project" value="UniProtKB-UniRule"/>
</dbReference>
<name>I0WGP9_9FLAO</name>
<dbReference type="Proteomes" id="UP000005938">
    <property type="component" value="Unassembled WGS sequence"/>
</dbReference>
<evidence type="ECO:0000256" key="1">
    <source>
        <dbReference type="ARBA" id="ARBA00022598"/>
    </source>
</evidence>
<dbReference type="HAMAP" id="MF_01867">
    <property type="entry name" value="BshC"/>
    <property type="match status" value="1"/>
</dbReference>
<feature type="domain" description="Bacillithiol biosynthesis BshC N-terminal Rossmann-like" evidence="3">
    <location>
        <begin position="1"/>
        <end position="375"/>
    </location>
</feature>
<evidence type="ECO:0000259" key="4">
    <source>
        <dbReference type="Pfam" id="PF24850"/>
    </source>
</evidence>
<dbReference type="InterPro" id="IPR011199">
    <property type="entry name" value="Bacillithiol_biosynth_BshC"/>
</dbReference>
<sequence length="533" mass="61336">MPTDCITFRETGYFSKLICDYIDQDPMLEPFYNRFPSLGNLKAQMVEKQSTYAKETRAILTDSLHNQYKNVAISEATQTNLSALSKSNTFTITTGHQLNIFTGPLYFLYKIVSTINLAKELKQVNPENHYVPVYWMATEDHDFEEINYFTLNGKKIRWNAPAAGPVGMLATEGLDEVFHLFSQELGLGKDADYLKALFSNAYLSHTTLTEATRYLVNELFGAYGLVIVDGNDSALKRLFIPYMKTDIFQQEAYHKVTESCAQLSAVDATYPIQVNPREINLFYLKKGSRERLVREGDYFKVLNTSVRFSEEMLHEELEQYPERFSPNVILRPLYQEVVLPNLCYIGGGGEIAYWLELKSFFEASQVPFPILLLRNSALLIPQKVKEKLNRMEITNKQLFLKRDAFINRKVREISNIDIDFSPQRKALQEQFEYLYSLAEQTDLSFMSAVKAQEVKQLKGLNALEKRLLKAQKRKLADQVTRMTDLQNQLFPGKALQERTDNFSQHYLQFGPELIPALLTHLKPLEFGFAVLVL</sequence>
<evidence type="ECO:0000256" key="2">
    <source>
        <dbReference type="HAMAP-Rule" id="MF_01867"/>
    </source>
</evidence>
<comment type="similarity">
    <text evidence="2">Belongs to the BshC family.</text>
</comment>
<evidence type="ECO:0000313" key="5">
    <source>
        <dbReference type="EMBL" id="EID75565.1"/>
    </source>
</evidence>
<keyword evidence="6" id="KW-1185">Reference proteome</keyword>
<dbReference type="OrthoDB" id="9765151at2"/>
<proteinExistence type="inferred from homology"/>
<dbReference type="eggNOG" id="COG4365">
    <property type="taxonomic scope" value="Bacteria"/>
</dbReference>
<dbReference type="Pfam" id="PF24850">
    <property type="entry name" value="CC_BshC"/>
    <property type="match status" value="1"/>
</dbReference>
<keyword evidence="1 2" id="KW-0436">Ligase</keyword>
<evidence type="ECO:0000259" key="3">
    <source>
        <dbReference type="Pfam" id="PF10079"/>
    </source>
</evidence>
<gene>
    <name evidence="2" type="primary">bshC</name>
    <name evidence="5" type="ORF">W5A_05103</name>
</gene>
<dbReference type="PIRSF" id="PIRSF012535">
    <property type="entry name" value="UCP012535"/>
    <property type="match status" value="1"/>
</dbReference>
<evidence type="ECO:0000313" key="6">
    <source>
        <dbReference type="Proteomes" id="UP000005938"/>
    </source>
</evidence>
<feature type="domain" description="Bacillithiol biosynthesis BshC C-terminal coiled-coil" evidence="4">
    <location>
        <begin position="377"/>
        <end position="531"/>
    </location>
</feature>
<dbReference type="InterPro" id="IPR055399">
    <property type="entry name" value="CC_BshC"/>
</dbReference>
<dbReference type="EC" id="6.-.-.-" evidence="2"/>
<dbReference type="InterPro" id="IPR055398">
    <property type="entry name" value="Rossmann-like_BshC"/>
</dbReference>
<reference evidence="5 6" key="1">
    <citation type="journal article" date="2012" name="J. Bacteriol.">
        <title>Genome Sequence of the Halotolerant Bacterium Imtechella halotolerans K1T.</title>
        <authorList>
            <person name="Kumar S."/>
            <person name="Vikram S."/>
            <person name="Subramanian S."/>
            <person name="Raghava G.P."/>
            <person name="Pinnaka A.K."/>
        </authorList>
    </citation>
    <scope>NUCLEOTIDE SEQUENCE [LARGE SCALE GENOMIC DNA]</scope>
    <source>
        <strain evidence="5 6">K1</strain>
    </source>
</reference>
<organism evidence="5 6">
    <name type="scientific">Imtechella halotolerans K1</name>
    <dbReference type="NCBI Taxonomy" id="946077"/>
    <lineage>
        <taxon>Bacteria</taxon>
        <taxon>Pseudomonadati</taxon>
        <taxon>Bacteroidota</taxon>
        <taxon>Flavobacteriia</taxon>
        <taxon>Flavobacteriales</taxon>
        <taxon>Flavobacteriaceae</taxon>
        <taxon>Imtechella</taxon>
    </lineage>
</organism>
<dbReference type="STRING" id="946077.W5A_05103"/>
<accession>I0WGP9</accession>
<dbReference type="RefSeq" id="WP_008238112.1">
    <property type="nucleotide sequence ID" value="NZ_AJJU01000004.1"/>
</dbReference>
<dbReference type="Pfam" id="PF10079">
    <property type="entry name" value="Rossmann-like_BshC"/>
    <property type="match status" value="1"/>
</dbReference>